<feature type="compositionally biased region" description="Basic residues" evidence="1">
    <location>
        <begin position="34"/>
        <end position="43"/>
    </location>
</feature>
<sequence>MVNGKVKNGDITQFLHAWDREADELNAELKKMLSKQKKGKAFPRKKEGHTFRAH</sequence>
<feature type="region of interest" description="Disordered" evidence="1">
    <location>
        <begin position="34"/>
        <end position="54"/>
    </location>
</feature>
<reference evidence="2" key="1">
    <citation type="submission" date="2018-05" db="EMBL/GenBank/DDBJ databases">
        <authorList>
            <person name="Lanie J.A."/>
            <person name="Ng W.-L."/>
            <person name="Kazmierczak K.M."/>
            <person name="Andrzejewski T.M."/>
            <person name="Davidsen T.M."/>
            <person name="Wayne K.J."/>
            <person name="Tettelin H."/>
            <person name="Glass J.I."/>
            <person name="Rusch D."/>
            <person name="Podicherti R."/>
            <person name="Tsui H.-C.T."/>
            <person name="Winkler M.E."/>
        </authorList>
    </citation>
    <scope>NUCLEOTIDE SEQUENCE</scope>
</reference>
<evidence type="ECO:0000313" key="2">
    <source>
        <dbReference type="EMBL" id="SVC78221.1"/>
    </source>
</evidence>
<proteinExistence type="predicted"/>
<accession>A0A382Q1V7</accession>
<evidence type="ECO:0000256" key="1">
    <source>
        <dbReference type="SAM" id="MobiDB-lite"/>
    </source>
</evidence>
<organism evidence="2">
    <name type="scientific">marine metagenome</name>
    <dbReference type="NCBI Taxonomy" id="408172"/>
    <lineage>
        <taxon>unclassified sequences</taxon>
        <taxon>metagenomes</taxon>
        <taxon>ecological metagenomes</taxon>
    </lineage>
</organism>
<name>A0A382Q1V7_9ZZZZ</name>
<dbReference type="EMBL" id="UINC01110606">
    <property type="protein sequence ID" value="SVC78221.1"/>
    <property type="molecule type" value="Genomic_DNA"/>
</dbReference>
<protein>
    <submittedName>
        <fullName evidence="2">Uncharacterized protein</fullName>
    </submittedName>
</protein>
<dbReference type="AlphaFoldDB" id="A0A382Q1V7"/>
<gene>
    <name evidence="2" type="ORF">METZ01_LOCUS331075</name>
</gene>
<feature type="compositionally biased region" description="Basic and acidic residues" evidence="1">
    <location>
        <begin position="44"/>
        <end position="54"/>
    </location>
</feature>